<dbReference type="EMBL" id="WIGN01000196">
    <property type="protein sequence ID" value="KAF6804914.1"/>
    <property type="molecule type" value="Genomic_DNA"/>
</dbReference>
<organism evidence="1 2">
    <name type="scientific">Colletotrichum sojae</name>
    <dbReference type="NCBI Taxonomy" id="2175907"/>
    <lineage>
        <taxon>Eukaryota</taxon>
        <taxon>Fungi</taxon>
        <taxon>Dikarya</taxon>
        <taxon>Ascomycota</taxon>
        <taxon>Pezizomycotina</taxon>
        <taxon>Sordariomycetes</taxon>
        <taxon>Hypocreomycetidae</taxon>
        <taxon>Glomerellales</taxon>
        <taxon>Glomerellaceae</taxon>
        <taxon>Colletotrichum</taxon>
        <taxon>Colletotrichum orchidearum species complex</taxon>
    </lineage>
</organism>
<evidence type="ECO:0000313" key="1">
    <source>
        <dbReference type="EMBL" id="KAF6804914.1"/>
    </source>
</evidence>
<keyword evidence="2" id="KW-1185">Reference proteome</keyword>
<accession>A0A8H6J1R4</accession>
<proteinExistence type="predicted"/>
<dbReference type="AlphaFoldDB" id="A0A8H6J1R4"/>
<comment type="caution">
    <text evidence="1">The sequence shown here is derived from an EMBL/GenBank/DDBJ whole genome shotgun (WGS) entry which is preliminary data.</text>
</comment>
<name>A0A8H6J1R4_9PEZI</name>
<dbReference type="Proteomes" id="UP000652219">
    <property type="component" value="Unassembled WGS sequence"/>
</dbReference>
<sequence length="244" mass="28121">MAETDSFRPNNTITHRYEDAKVLQAELVRLKFDKKDIEIRADNGRGFRIQLPRQLDEYTKTRGWHPSKPTAVGVKITYRRDCSLQFQFEMGLRFAKKSPPPPDFAFAEEIVFLNWQKSRIVEVIVFFRSSRVTECLDPGPAVDGPYDEFEKYASETPDIPVEPNLRVLQLSLGRSIRPTADRLGHVESPIRTKFSRISKVCQSQGESVFVFETKDVLWLDILMQLWLFCGIVLLEDGVMTVDFG</sequence>
<reference evidence="1 2" key="1">
    <citation type="journal article" date="2020" name="Phytopathology">
        <title>Genome Sequence Resources of Colletotrichum truncatum, C. plurivorum, C. musicola, and C. sojae: Four Species Pathogenic to Soybean (Glycine max).</title>
        <authorList>
            <person name="Rogerio F."/>
            <person name="Boufleur T.R."/>
            <person name="Ciampi-Guillardi M."/>
            <person name="Sukno S.A."/>
            <person name="Thon M.R."/>
            <person name="Massola Junior N.S."/>
            <person name="Baroncelli R."/>
        </authorList>
    </citation>
    <scope>NUCLEOTIDE SEQUENCE [LARGE SCALE GENOMIC DNA]</scope>
    <source>
        <strain evidence="1 2">LFN0009</strain>
    </source>
</reference>
<protein>
    <submittedName>
        <fullName evidence="1">Uncharacterized protein</fullName>
    </submittedName>
</protein>
<evidence type="ECO:0000313" key="2">
    <source>
        <dbReference type="Proteomes" id="UP000652219"/>
    </source>
</evidence>
<gene>
    <name evidence="1" type="ORF">CSOJ01_09876</name>
</gene>